<dbReference type="PROSITE" id="PS50113">
    <property type="entry name" value="PAC"/>
    <property type="match status" value="1"/>
</dbReference>
<dbReference type="PROSITE" id="PS50887">
    <property type="entry name" value="GGDEF"/>
    <property type="match status" value="1"/>
</dbReference>
<dbReference type="InterPro" id="IPR029787">
    <property type="entry name" value="Nucleotide_cyclase"/>
</dbReference>
<dbReference type="InterPro" id="IPR000700">
    <property type="entry name" value="PAS-assoc_C"/>
</dbReference>
<sequence>MDGRKKRHVGWTIGLFLAFLLLAAVLMSGLFAGYRARVQKLFVDMAVQDMRGSAMARRQVVQADIDDATDTLQSMAAAIQTADSADRAWIDRYIGAVCGEQGSGAVTYLTAEELAAGAADYTPQEQEGLEELRRGQTVVTPLYAGRGEAGGYTFYVAAPVLRQGQLTGVLYCSICGEMLTGPTGEKTIYGAGESYLVYGSGTLVVLAGDGAPRELDLIDELRRQQVPDEQVAQLQAALESGESTVVRIAQPGGQGSYVAVEDLGHNGWRLFCCMRTTRMTGHPTAILRYTVILAVALIALLALLGGVGVWLFWGQRRRLRMEEERYALLARFSDTVLLEYDHRDKTLQFTPNIQNQFAVAQLNMRYTGRGQGGLSVLHPQDAVLLDSLLKKAASLAPGQNDSCQLRMWGRDGRYHWMRCQYQTLYDARTGRPERSIGKLMDISEQKRKEEALRRRSALDRATSTFNKAALEEQVEELLQGGTKGFLFMIDLDDFKRVNDCCGHAAGDALLRAVGTGLRHCFRQEDMVGRVGGDEFAVFMVGAHSDEIVQRRAARIISSISTIHLPDLPGHAVTASVGVARTADRDDYQALYGRADQAMYRAKRGGKNRFCLYRDTGETE</sequence>
<dbReference type="PANTHER" id="PTHR45138">
    <property type="entry name" value="REGULATORY COMPONENTS OF SENSORY TRANSDUCTION SYSTEM"/>
    <property type="match status" value="1"/>
</dbReference>
<dbReference type="Pfam" id="PF00990">
    <property type="entry name" value="GGDEF"/>
    <property type="match status" value="1"/>
</dbReference>
<keyword evidence="1" id="KW-1133">Transmembrane helix</keyword>
<feature type="domain" description="GGDEF" evidence="3">
    <location>
        <begin position="482"/>
        <end position="614"/>
    </location>
</feature>
<dbReference type="EC" id="3.1.4.52" evidence="4"/>
<evidence type="ECO:0000259" key="3">
    <source>
        <dbReference type="PROSITE" id="PS50887"/>
    </source>
</evidence>
<dbReference type="NCBIfam" id="TIGR00254">
    <property type="entry name" value="GGDEF"/>
    <property type="match status" value="1"/>
</dbReference>
<dbReference type="CDD" id="cd01949">
    <property type="entry name" value="GGDEF"/>
    <property type="match status" value="1"/>
</dbReference>
<dbReference type="Gene3D" id="3.30.450.20">
    <property type="entry name" value="PAS domain"/>
    <property type="match status" value="2"/>
</dbReference>
<dbReference type="SUPFAM" id="SSF55073">
    <property type="entry name" value="Nucleotide cyclase"/>
    <property type="match status" value="1"/>
</dbReference>
<dbReference type="GO" id="GO:0071111">
    <property type="term" value="F:cyclic-guanylate-specific phosphodiesterase activity"/>
    <property type="evidence" value="ECO:0007669"/>
    <property type="project" value="UniProtKB-EC"/>
</dbReference>
<dbReference type="SMART" id="SM00267">
    <property type="entry name" value="GGDEF"/>
    <property type="match status" value="1"/>
</dbReference>
<evidence type="ECO:0000313" key="4">
    <source>
        <dbReference type="EMBL" id="SCJ40687.1"/>
    </source>
</evidence>
<gene>
    <name evidence="4" type="primary">gmr_1</name>
    <name evidence="4" type="ORF">SAMEA3545359_00242</name>
</gene>
<reference evidence="4" key="1">
    <citation type="submission" date="2015-09" db="EMBL/GenBank/DDBJ databases">
        <authorList>
            <consortium name="Pathogen Informatics"/>
        </authorList>
    </citation>
    <scope>NUCLEOTIDE SEQUENCE</scope>
    <source>
        <strain evidence="4">2789STDY5834896</strain>
    </source>
</reference>
<dbReference type="InterPro" id="IPR000160">
    <property type="entry name" value="GGDEF_dom"/>
</dbReference>
<keyword evidence="4" id="KW-0378">Hydrolase</keyword>
<protein>
    <submittedName>
        <fullName evidence="4">Cyclic di-GMP phosphodiesterase Gmr</fullName>
        <ecNumber evidence="4">3.1.4.52</ecNumber>
    </submittedName>
</protein>
<dbReference type="GO" id="GO:0052621">
    <property type="term" value="F:diguanylate cyclase activity"/>
    <property type="evidence" value="ECO:0007669"/>
    <property type="project" value="TreeGrafter"/>
</dbReference>
<dbReference type="SMART" id="SM00086">
    <property type="entry name" value="PAC"/>
    <property type="match status" value="1"/>
</dbReference>
<dbReference type="SUPFAM" id="SSF55785">
    <property type="entry name" value="PYP-like sensor domain (PAS domain)"/>
    <property type="match status" value="1"/>
</dbReference>
<dbReference type="InterPro" id="IPR050469">
    <property type="entry name" value="Diguanylate_Cyclase"/>
</dbReference>
<accession>A0A1C6G632</accession>
<feature type="transmembrane region" description="Helical" evidence="1">
    <location>
        <begin position="286"/>
        <end position="313"/>
    </location>
</feature>
<dbReference type="PANTHER" id="PTHR45138:SF9">
    <property type="entry name" value="DIGUANYLATE CYCLASE DGCM-RELATED"/>
    <property type="match status" value="1"/>
</dbReference>
<dbReference type="AlphaFoldDB" id="A0A1C6G632"/>
<evidence type="ECO:0000259" key="2">
    <source>
        <dbReference type="PROSITE" id="PS50113"/>
    </source>
</evidence>
<dbReference type="Gene3D" id="3.30.70.270">
    <property type="match status" value="1"/>
</dbReference>
<dbReference type="InterPro" id="IPR001610">
    <property type="entry name" value="PAC"/>
</dbReference>
<keyword evidence="1" id="KW-0472">Membrane</keyword>
<organism evidence="4">
    <name type="scientific">uncultured Anaerotruncus sp</name>
    <dbReference type="NCBI Taxonomy" id="905011"/>
    <lineage>
        <taxon>Bacteria</taxon>
        <taxon>Bacillati</taxon>
        <taxon>Bacillota</taxon>
        <taxon>Clostridia</taxon>
        <taxon>Eubacteriales</taxon>
        <taxon>Oscillospiraceae</taxon>
        <taxon>Anaerotruncus</taxon>
        <taxon>environmental samples</taxon>
    </lineage>
</organism>
<dbReference type="InterPro" id="IPR035965">
    <property type="entry name" value="PAS-like_dom_sf"/>
</dbReference>
<feature type="transmembrane region" description="Helical" evidence="1">
    <location>
        <begin position="12"/>
        <end position="34"/>
    </location>
</feature>
<evidence type="ECO:0000256" key="1">
    <source>
        <dbReference type="SAM" id="Phobius"/>
    </source>
</evidence>
<proteinExistence type="predicted"/>
<dbReference type="InterPro" id="IPR043128">
    <property type="entry name" value="Rev_trsase/Diguanyl_cyclase"/>
</dbReference>
<name>A0A1C6G632_9FIRM</name>
<keyword evidence="1" id="KW-0812">Transmembrane</keyword>
<feature type="domain" description="PAC" evidence="2">
    <location>
        <begin position="401"/>
        <end position="454"/>
    </location>
</feature>
<dbReference type="EMBL" id="FMHG01000001">
    <property type="protein sequence ID" value="SCJ40687.1"/>
    <property type="molecule type" value="Genomic_DNA"/>
</dbReference>